<dbReference type="SUPFAM" id="SSF52954">
    <property type="entry name" value="Class II aaRS ABD-related"/>
    <property type="match status" value="1"/>
</dbReference>
<dbReference type="HAMAP" id="MF_00184">
    <property type="entry name" value="Thr_tRNA_synth"/>
    <property type="match status" value="1"/>
</dbReference>
<evidence type="ECO:0000256" key="1">
    <source>
        <dbReference type="ARBA" id="ARBA00008226"/>
    </source>
</evidence>
<evidence type="ECO:0000256" key="9">
    <source>
        <dbReference type="ARBA" id="ARBA00022884"/>
    </source>
</evidence>
<dbReference type="InterPro" id="IPR033728">
    <property type="entry name" value="ThrRS_core"/>
</dbReference>
<keyword evidence="10 13" id="KW-0648">Protein biosynthesis</keyword>
<feature type="binding site" evidence="13">
    <location>
        <position position="454"/>
    </location>
    <ligand>
        <name>Zn(2+)</name>
        <dbReference type="ChEBI" id="CHEBI:29105"/>
        <note>catalytic</note>
    </ligand>
</feature>
<dbReference type="GO" id="GO:0000049">
    <property type="term" value="F:tRNA binding"/>
    <property type="evidence" value="ECO:0007669"/>
    <property type="project" value="UniProtKB-KW"/>
</dbReference>
<dbReference type="GO" id="GO:0004829">
    <property type="term" value="F:threonine-tRNA ligase activity"/>
    <property type="evidence" value="ECO:0007669"/>
    <property type="project" value="UniProtKB-UniRule"/>
</dbReference>
<evidence type="ECO:0000313" key="16">
    <source>
        <dbReference type="Proteomes" id="UP000177141"/>
    </source>
</evidence>
<dbReference type="NCBIfam" id="TIGR00418">
    <property type="entry name" value="thrS"/>
    <property type="match status" value="1"/>
</dbReference>
<comment type="caution">
    <text evidence="13">Lacks conserved residue(s) required for the propagation of feature annotation.</text>
</comment>
<dbReference type="GO" id="GO:0005524">
    <property type="term" value="F:ATP binding"/>
    <property type="evidence" value="ECO:0007669"/>
    <property type="project" value="UniProtKB-UniRule"/>
</dbReference>
<dbReference type="Gene3D" id="3.30.54.20">
    <property type="match status" value="1"/>
</dbReference>
<dbReference type="Gene3D" id="3.30.930.10">
    <property type="entry name" value="Bira Bifunctional Protein, Domain 2"/>
    <property type="match status" value="1"/>
</dbReference>
<feature type="binding site" evidence="13">
    <location>
        <position position="325"/>
    </location>
    <ligand>
        <name>Zn(2+)</name>
        <dbReference type="ChEBI" id="CHEBI:29105"/>
        <note>catalytic</note>
    </ligand>
</feature>
<dbReference type="GO" id="GO:0006435">
    <property type="term" value="P:threonyl-tRNA aminoacylation"/>
    <property type="evidence" value="ECO:0007669"/>
    <property type="project" value="UniProtKB-UniRule"/>
</dbReference>
<evidence type="ECO:0000256" key="8">
    <source>
        <dbReference type="ARBA" id="ARBA00022840"/>
    </source>
</evidence>
<dbReference type="FunFam" id="3.30.930.10:FF:000002">
    <property type="entry name" value="Threonine--tRNA ligase"/>
    <property type="match status" value="1"/>
</dbReference>
<comment type="subcellular location">
    <subcellularLocation>
        <location evidence="13">Cytoplasm</location>
    </subcellularLocation>
</comment>
<dbReference type="PROSITE" id="PS50862">
    <property type="entry name" value="AA_TRNA_LIGASE_II"/>
    <property type="match status" value="1"/>
</dbReference>
<dbReference type="CDD" id="cd00860">
    <property type="entry name" value="ThrRS_anticodon"/>
    <property type="match status" value="1"/>
</dbReference>
<feature type="binding site" evidence="13">
    <location>
        <position position="274"/>
    </location>
    <ligand>
        <name>Zn(2+)</name>
        <dbReference type="ChEBI" id="CHEBI:29105"/>
        <note>catalytic</note>
    </ligand>
</feature>
<keyword evidence="4 13" id="KW-0436">Ligase</keyword>
<protein>
    <recommendedName>
        <fullName evidence="13">Threonine--tRNA ligase</fullName>
        <ecNumber evidence="13">6.1.1.3</ecNumber>
    </recommendedName>
    <alternativeName>
        <fullName evidence="13">Threonyl-tRNA synthetase</fullName>
        <shortName evidence="13">ThrRS</shortName>
    </alternativeName>
</protein>
<dbReference type="InterPro" id="IPR045864">
    <property type="entry name" value="aa-tRNA-synth_II/BPL/LPL"/>
</dbReference>
<dbReference type="AlphaFoldDB" id="A0A1F7IV05"/>
<comment type="cofactor">
    <cofactor evidence="13">
        <name>Zn(2+)</name>
        <dbReference type="ChEBI" id="CHEBI:29105"/>
    </cofactor>
    <text evidence="13">Binds 1 zinc ion per subunit.</text>
</comment>
<dbReference type="InterPro" id="IPR002314">
    <property type="entry name" value="aa-tRNA-synt_IIb"/>
</dbReference>
<comment type="similarity">
    <text evidence="1 13">Belongs to the class-II aminoacyl-tRNA synthetase family.</text>
</comment>
<dbReference type="Gene3D" id="3.30.980.10">
    <property type="entry name" value="Threonyl-trna Synthetase, Chain A, domain 2"/>
    <property type="match status" value="1"/>
</dbReference>
<dbReference type="GO" id="GO:0005737">
    <property type="term" value="C:cytoplasm"/>
    <property type="evidence" value="ECO:0007669"/>
    <property type="project" value="UniProtKB-SubCell"/>
</dbReference>
<dbReference type="InterPro" id="IPR004154">
    <property type="entry name" value="Anticodon-bd"/>
</dbReference>
<comment type="subunit">
    <text evidence="13">Homodimer.</text>
</comment>
<dbReference type="InterPro" id="IPR006195">
    <property type="entry name" value="aa-tRNA-synth_II"/>
</dbReference>
<evidence type="ECO:0000256" key="11">
    <source>
        <dbReference type="ARBA" id="ARBA00023146"/>
    </source>
</evidence>
<dbReference type="Pfam" id="PF00587">
    <property type="entry name" value="tRNA-synt_2b"/>
    <property type="match status" value="1"/>
</dbReference>
<dbReference type="PANTHER" id="PTHR11451:SF44">
    <property type="entry name" value="THREONINE--TRNA LIGASE, CHLOROPLASTIC_MITOCHONDRIAL 2"/>
    <property type="match status" value="1"/>
</dbReference>
<dbReference type="SUPFAM" id="SSF55186">
    <property type="entry name" value="ThrRS/AlaRS common domain"/>
    <property type="match status" value="1"/>
</dbReference>
<keyword evidence="8 13" id="KW-0067">ATP-binding</keyword>
<dbReference type="Pfam" id="PF07973">
    <property type="entry name" value="tRNA_SAD"/>
    <property type="match status" value="1"/>
</dbReference>
<evidence type="ECO:0000256" key="12">
    <source>
        <dbReference type="ARBA" id="ARBA00049515"/>
    </source>
</evidence>
<evidence type="ECO:0000256" key="2">
    <source>
        <dbReference type="ARBA" id="ARBA00022490"/>
    </source>
</evidence>
<dbReference type="Pfam" id="PF03129">
    <property type="entry name" value="HGTP_anticodon"/>
    <property type="match status" value="1"/>
</dbReference>
<dbReference type="InterPro" id="IPR002320">
    <property type="entry name" value="Thr-tRNA-ligase_IIa"/>
</dbReference>
<evidence type="ECO:0000256" key="6">
    <source>
        <dbReference type="ARBA" id="ARBA00022741"/>
    </source>
</evidence>
<dbReference type="InterPro" id="IPR018163">
    <property type="entry name" value="Thr/Ala-tRNA-synth_IIc_edit"/>
</dbReference>
<keyword evidence="3 13" id="KW-0820">tRNA-binding</keyword>
<dbReference type="InterPro" id="IPR047246">
    <property type="entry name" value="ThrRS_anticodon"/>
</dbReference>
<dbReference type="GO" id="GO:0046872">
    <property type="term" value="F:metal ion binding"/>
    <property type="evidence" value="ECO:0007669"/>
    <property type="project" value="UniProtKB-KW"/>
</dbReference>
<keyword evidence="2 13" id="KW-0963">Cytoplasm</keyword>
<evidence type="ECO:0000256" key="13">
    <source>
        <dbReference type="HAMAP-Rule" id="MF_00184"/>
    </source>
</evidence>
<accession>A0A1F7IV05</accession>
<evidence type="ECO:0000256" key="7">
    <source>
        <dbReference type="ARBA" id="ARBA00022833"/>
    </source>
</evidence>
<dbReference type="CDD" id="cd00771">
    <property type="entry name" value="ThrRS_core"/>
    <property type="match status" value="1"/>
</dbReference>
<dbReference type="STRING" id="1802061.A3A93_04185"/>
<evidence type="ECO:0000256" key="3">
    <source>
        <dbReference type="ARBA" id="ARBA00022555"/>
    </source>
</evidence>
<evidence type="ECO:0000313" key="15">
    <source>
        <dbReference type="EMBL" id="OGK47202.1"/>
    </source>
</evidence>
<evidence type="ECO:0000256" key="4">
    <source>
        <dbReference type="ARBA" id="ARBA00022598"/>
    </source>
</evidence>
<dbReference type="EC" id="6.1.1.3" evidence="13"/>
<dbReference type="Gene3D" id="3.40.50.800">
    <property type="entry name" value="Anticodon-binding domain"/>
    <property type="match status" value="1"/>
</dbReference>
<proteinExistence type="inferred from homology"/>
<reference evidence="15 16" key="1">
    <citation type="journal article" date="2016" name="Nat. Commun.">
        <title>Thousands of microbial genomes shed light on interconnected biogeochemical processes in an aquifer system.</title>
        <authorList>
            <person name="Anantharaman K."/>
            <person name="Brown C.T."/>
            <person name="Hug L.A."/>
            <person name="Sharon I."/>
            <person name="Castelle C.J."/>
            <person name="Probst A.J."/>
            <person name="Thomas B.C."/>
            <person name="Singh A."/>
            <person name="Wilkins M.J."/>
            <person name="Karaoz U."/>
            <person name="Brodie E.L."/>
            <person name="Williams K.H."/>
            <person name="Hubbard S.S."/>
            <person name="Banfield J.F."/>
        </authorList>
    </citation>
    <scope>NUCLEOTIDE SEQUENCE [LARGE SCALE GENOMIC DNA]</scope>
</reference>
<dbReference type="FunFam" id="3.30.980.10:FF:000005">
    <property type="entry name" value="Threonyl-tRNA synthetase, mitochondrial"/>
    <property type="match status" value="1"/>
</dbReference>
<keyword evidence="9 13" id="KW-0694">RNA-binding</keyword>
<dbReference type="SUPFAM" id="SSF55681">
    <property type="entry name" value="Class II aaRS and biotin synthetases"/>
    <property type="match status" value="1"/>
</dbReference>
<gene>
    <name evidence="13" type="primary">thrS</name>
    <name evidence="15" type="ORF">A3A93_04185</name>
</gene>
<evidence type="ECO:0000256" key="5">
    <source>
        <dbReference type="ARBA" id="ARBA00022723"/>
    </source>
</evidence>
<dbReference type="PANTHER" id="PTHR11451">
    <property type="entry name" value="THREONINE-TRNA LIGASE"/>
    <property type="match status" value="1"/>
</dbReference>
<dbReference type="EMBL" id="MGAL01000035">
    <property type="protein sequence ID" value="OGK47202.1"/>
    <property type="molecule type" value="Genomic_DNA"/>
</dbReference>
<keyword evidence="5 13" id="KW-0479">Metal-binding</keyword>
<feature type="domain" description="Aminoacyl-transfer RNA synthetases class-II family profile" evidence="14">
    <location>
        <begin position="211"/>
        <end position="477"/>
    </location>
</feature>
<organism evidence="15 16">
    <name type="scientific">Candidatus Roizmanbacteria bacterium RIFCSPLOWO2_01_FULL_38_12</name>
    <dbReference type="NCBI Taxonomy" id="1802061"/>
    <lineage>
        <taxon>Bacteria</taxon>
        <taxon>Candidatus Roizmaniibacteriota</taxon>
    </lineage>
</organism>
<comment type="catalytic activity">
    <reaction evidence="12 13">
        <text>tRNA(Thr) + L-threonine + ATP = L-threonyl-tRNA(Thr) + AMP + diphosphate + H(+)</text>
        <dbReference type="Rhea" id="RHEA:24624"/>
        <dbReference type="Rhea" id="RHEA-COMP:9670"/>
        <dbReference type="Rhea" id="RHEA-COMP:9704"/>
        <dbReference type="ChEBI" id="CHEBI:15378"/>
        <dbReference type="ChEBI" id="CHEBI:30616"/>
        <dbReference type="ChEBI" id="CHEBI:33019"/>
        <dbReference type="ChEBI" id="CHEBI:57926"/>
        <dbReference type="ChEBI" id="CHEBI:78442"/>
        <dbReference type="ChEBI" id="CHEBI:78534"/>
        <dbReference type="ChEBI" id="CHEBI:456215"/>
        <dbReference type="EC" id="6.1.1.3"/>
    </reaction>
</comment>
<dbReference type="FunFam" id="3.40.50.800:FF:000001">
    <property type="entry name" value="Threonine--tRNA ligase"/>
    <property type="match status" value="1"/>
</dbReference>
<dbReference type="PRINTS" id="PR01047">
    <property type="entry name" value="TRNASYNTHTHR"/>
</dbReference>
<sequence>MNKENLDNLRHSCAHLLAAAVLKLYPNAKPTVGPPIEEGFYYDFDFETPISENDLMKIDQKMRELVKKWVSVEKIEVSKNEALKKYKGNKYKQELINEFSEEGKQITFYKSGDFIDLCRGGHVENPSQEIKHFKLLSIAGAYWRGSEKNKMLTRIYGTAFKSKADLDNFLTMKEEAKKRDHKKLGKELDLFTFSDLVGSGLPLYTPKGALLRRLLTEYLEEIQSKEGYSQVWTPQLAKAELFKKSGHYDKFKDDMFIVKSHYSDEEMFLKPMNCPQHTQIYASKSRSYRDLPIRYTDFAMLYRDEQPGQLNGLARVRAFSQDDCHVFCREDQVNDEIDKMLMMTKKVMSTFGFKYRYRLSTRDPKHPEKYFGDLKTWDKVEKWAEKIMKRNNIDYFDGPGEATFYAPKMDLMATDALGREWQLSTVQIDFVQPARFELKFIDKDGKEKTPIMIHRAILGSSERLMMILIEHYSGAFPLWLAPVQVKIIPIAEKHNNFAQKIAKELKKNDIRTDVNEKSESMQKKIREAQLEKVYYMLVVGDREIDSGEINVRTRDGKTSSMTLDVFIKDTKENIAKRTNLS</sequence>
<comment type="caution">
    <text evidence="15">The sequence shown here is derived from an EMBL/GenBank/DDBJ whole genome shotgun (WGS) entry which is preliminary data.</text>
</comment>
<dbReference type="Proteomes" id="UP000177141">
    <property type="component" value="Unassembled WGS sequence"/>
</dbReference>
<dbReference type="SMART" id="SM00863">
    <property type="entry name" value="tRNA_SAD"/>
    <property type="match status" value="1"/>
</dbReference>
<evidence type="ECO:0000259" key="14">
    <source>
        <dbReference type="PROSITE" id="PS50862"/>
    </source>
</evidence>
<dbReference type="InterPro" id="IPR036621">
    <property type="entry name" value="Anticodon-bd_dom_sf"/>
</dbReference>
<keyword evidence="7 13" id="KW-0862">Zinc</keyword>
<name>A0A1F7IV05_9BACT</name>
<keyword evidence="6 13" id="KW-0547">Nucleotide-binding</keyword>
<dbReference type="InterPro" id="IPR012947">
    <property type="entry name" value="tRNA_SAD"/>
</dbReference>
<keyword evidence="11 13" id="KW-0030">Aminoacyl-tRNA synthetase</keyword>
<evidence type="ECO:0000256" key="10">
    <source>
        <dbReference type="ARBA" id="ARBA00022917"/>
    </source>
</evidence>